<organism evidence="2 3">
    <name type="scientific">Araneus ventricosus</name>
    <name type="common">Orbweaver spider</name>
    <name type="synonym">Epeira ventricosa</name>
    <dbReference type="NCBI Taxonomy" id="182803"/>
    <lineage>
        <taxon>Eukaryota</taxon>
        <taxon>Metazoa</taxon>
        <taxon>Ecdysozoa</taxon>
        <taxon>Arthropoda</taxon>
        <taxon>Chelicerata</taxon>
        <taxon>Arachnida</taxon>
        <taxon>Araneae</taxon>
        <taxon>Araneomorphae</taxon>
        <taxon>Entelegynae</taxon>
        <taxon>Araneoidea</taxon>
        <taxon>Araneidae</taxon>
        <taxon>Araneus</taxon>
    </lineage>
</organism>
<name>A0A4Y2FYW6_ARAVE</name>
<evidence type="ECO:0000313" key="2">
    <source>
        <dbReference type="EMBL" id="GBM45696.1"/>
    </source>
</evidence>
<dbReference type="AlphaFoldDB" id="A0A4Y2FYW6"/>
<dbReference type="EMBL" id="BGPR01001108">
    <property type="protein sequence ID" value="GBM45696.1"/>
    <property type="molecule type" value="Genomic_DNA"/>
</dbReference>
<proteinExistence type="predicted"/>
<evidence type="ECO:0000256" key="1">
    <source>
        <dbReference type="SAM" id="MobiDB-lite"/>
    </source>
</evidence>
<sequence length="82" mass="9482">MGSRIQMKKTSATGATGCKQPGKKTAKERESSRLSVFIYTRWRKILQLPQAGSQLQRAKHDRDRQQGDQRRGPNLLIRIRYI</sequence>
<reference evidence="2 3" key="1">
    <citation type="journal article" date="2019" name="Sci. Rep.">
        <title>Orb-weaving spider Araneus ventricosus genome elucidates the spidroin gene catalogue.</title>
        <authorList>
            <person name="Kono N."/>
            <person name="Nakamura H."/>
            <person name="Ohtoshi R."/>
            <person name="Moran D.A.P."/>
            <person name="Shinohara A."/>
            <person name="Yoshida Y."/>
            <person name="Fujiwara M."/>
            <person name="Mori M."/>
            <person name="Tomita M."/>
            <person name="Arakawa K."/>
        </authorList>
    </citation>
    <scope>NUCLEOTIDE SEQUENCE [LARGE SCALE GENOMIC DNA]</scope>
</reference>
<dbReference type="Proteomes" id="UP000499080">
    <property type="component" value="Unassembled WGS sequence"/>
</dbReference>
<accession>A0A4Y2FYW6</accession>
<evidence type="ECO:0000313" key="3">
    <source>
        <dbReference type="Proteomes" id="UP000499080"/>
    </source>
</evidence>
<feature type="region of interest" description="Disordered" evidence="1">
    <location>
        <begin position="1"/>
        <end position="31"/>
    </location>
</feature>
<protein>
    <submittedName>
        <fullName evidence="2">Uncharacterized protein</fullName>
    </submittedName>
</protein>
<feature type="region of interest" description="Disordered" evidence="1">
    <location>
        <begin position="50"/>
        <end position="74"/>
    </location>
</feature>
<keyword evidence="3" id="KW-1185">Reference proteome</keyword>
<feature type="compositionally biased region" description="Basic and acidic residues" evidence="1">
    <location>
        <begin position="58"/>
        <end position="71"/>
    </location>
</feature>
<comment type="caution">
    <text evidence="2">The sequence shown here is derived from an EMBL/GenBank/DDBJ whole genome shotgun (WGS) entry which is preliminary data.</text>
</comment>
<gene>
    <name evidence="2" type="ORF">AVEN_14141_1</name>
</gene>